<dbReference type="RefSeq" id="XP_041544256.1">
    <property type="nucleotide sequence ID" value="XM_041690697.1"/>
</dbReference>
<keyword evidence="2" id="KW-1185">Reference proteome</keyword>
<reference evidence="1" key="2">
    <citation type="submission" date="2021-02" db="EMBL/GenBank/DDBJ databases">
        <title>Aspergillus luchuensis mut. kawachii IFO 4304 genome sequence.</title>
        <authorList>
            <person name="Mori K."/>
            <person name="Kadooka C."/>
            <person name="Goto M."/>
            <person name="Futagami T."/>
        </authorList>
    </citation>
    <scope>NUCLEOTIDE SEQUENCE</scope>
    <source>
        <strain evidence="1">IFO 4308</strain>
    </source>
</reference>
<accession>A0A7R7WDH4</accession>
<dbReference type="Proteomes" id="UP000661280">
    <property type="component" value="Chromosome 5"/>
</dbReference>
<reference evidence="1" key="1">
    <citation type="submission" date="2021-01" db="EMBL/GenBank/DDBJ databases">
        <authorList>
            <consortium name="Aspergillus luchuensis mut. kawachii IFO 4304 genome sequencing consortium"/>
            <person name="Kazuki M."/>
            <person name="Futagami T."/>
        </authorList>
    </citation>
    <scope>NUCLEOTIDE SEQUENCE</scope>
    <source>
        <strain evidence="1">IFO 4308</strain>
    </source>
</reference>
<evidence type="ECO:0000313" key="1">
    <source>
        <dbReference type="EMBL" id="BCS00494.1"/>
    </source>
</evidence>
<gene>
    <name evidence="1" type="ORF">AKAW2_50835S</name>
</gene>
<protein>
    <submittedName>
        <fullName evidence="1">Uncharacterized protein</fullName>
    </submittedName>
</protein>
<sequence>MFALPSYPVPCCCVIYSDVFLIVAFSAFPSYERGGFDCLSVLLHSSVRAIVYMWEIADRFCLIKPFSPSFDPLNHAGWEKDALAETRTPEITEIPEGNPLYWILFELLTTLPCCDTLFAAFIWTTANHCAGRLPGYLYT</sequence>
<evidence type="ECO:0000313" key="2">
    <source>
        <dbReference type="Proteomes" id="UP000661280"/>
    </source>
</evidence>
<proteinExistence type="predicted"/>
<organism evidence="1 2">
    <name type="scientific">Aspergillus kawachii</name>
    <name type="common">White koji mold</name>
    <name type="synonym">Aspergillus awamori var. kawachi</name>
    <dbReference type="NCBI Taxonomy" id="1069201"/>
    <lineage>
        <taxon>Eukaryota</taxon>
        <taxon>Fungi</taxon>
        <taxon>Dikarya</taxon>
        <taxon>Ascomycota</taxon>
        <taxon>Pezizomycotina</taxon>
        <taxon>Eurotiomycetes</taxon>
        <taxon>Eurotiomycetidae</taxon>
        <taxon>Eurotiales</taxon>
        <taxon>Aspergillaceae</taxon>
        <taxon>Aspergillus</taxon>
        <taxon>Aspergillus subgen. Circumdati</taxon>
    </lineage>
</organism>
<dbReference type="KEGG" id="aluc:AKAW2_50835S"/>
<name>A0A7R7WDH4_ASPKA</name>
<dbReference type="AlphaFoldDB" id="A0A7R7WDH4"/>
<dbReference type="OrthoDB" id="10416588at2759"/>
<dbReference type="EMBL" id="AP024429">
    <property type="protein sequence ID" value="BCS00494.1"/>
    <property type="molecule type" value="Genomic_DNA"/>
</dbReference>
<dbReference type="GeneID" id="64961815"/>